<protein>
    <submittedName>
        <fullName evidence="1">Uncharacterized protein</fullName>
    </submittedName>
</protein>
<dbReference type="STRING" id="580166.AUP43_13500"/>
<keyword evidence="2" id="KW-1185">Reference proteome</keyword>
<evidence type="ECO:0000313" key="1">
    <source>
        <dbReference type="EMBL" id="KZD02771.1"/>
    </source>
</evidence>
<dbReference type="AlphaFoldDB" id="A0A154VND8"/>
<name>A0A154VND8_9PROT</name>
<reference evidence="1 2" key="1">
    <citation type="submission" date="2015-12" db="EMBL/GenBank/DDBJ databases">
        <title>Genome sequence of Oceanibaculum pacificum MCCC 1A02656.</title>
        <authorList>
            <person name="Lu L."/>
            <person name="Lai Q."/>
            <person name="Shao Z."/>
            <person name="Qian P."/>
        </authorList>
    </citation>
    <scope>NUCLEOTIDE SEQUENCE [LARGE SCALE GENOMIC DNA]</scope>
    <source>
        <strain evidence="1 2">MCCC 1A02656</strain>
    </source>
</reference>
<proteinExistence type="predicted"/>
<dbReference type="Proteomes" id="UP000076400">
    <property type="component" value="Unassembled WGS sequence"/>
</dbReference>
<gene>
    <name evidence="1" type="ORF">AUP43_13500</name>
</gene>
<accession>A0A154VND8</accession>
<sequence length="87" mass="9359">MLETSILAAGVLLLPRAVWAFTMEQAPVKLDQMRQLACTEKRQHADLIAEALSKAEGLTEAEKAQAMAAFDCPYCGCALDPKNPPVG</sequence>
<organism evidence="1 2">
    <name type="scientific">Oceanibaculum pacificum</name>
    <dbReference type="NCBI Taxonomy" id="580166"/>
    <lineage>
        <taxon>Bacteria</taxon>
        <taxon>Pseudomonadati</taxon>
        <taxon>Pseudomonadota</taxon>
        <taxon>Alphaproteobacteria</taxon>
        <taxon>Rhodospirillales</taxon>
        <taxon>Oceanibaculaceae</taxon>
        <taxon>Oceanibaculum</taxon>
    </lineage>
</organism>
<comment type="caution">
    <text evidence="1">The sequence shown here is derived from an EMBL/GenBank/DDBJ whole genome shotgun (WGS) entry which is preliminary data.</text>
</comment>
<dbReference type="EMBL" id="LPXN01000152">
    <property type="protein sequence ID" value="KZD02771.1"/>
    <property type="molecule type" value="Genomic_DNA"/>
</dbReference>
<evidence type="ECO:0000313" key="2">
    <source>
        <dbReference type="Proteomes" id="UP000076400"/>
    </source>
</evidence>